<dbReference type="EMBL" id="WSFO01000008">
    <property type="protein sequence ID" value="KAE9629033.1"/>
    <property type="molecule type" value="Genomic_DNA"/>
</dbReference>
<keyword evidence="1" id="KW-0732">Signal</keyword>
<proteinExistence type="predicted"/>
<evidence type="ECO:0000256" key="1">
    <source>
        <dbReference type="SAM" id="SignalP"/>
    </source>
</evidence>
<feature type="chain" id="PRO_5025370211" evidence="1">
    <location>
        <begin position="25"/>
        <end position="178"/>
    </location>
</feature>
<gene>
    <name evidence="2" type="ORF">GP644_14830</name>
</gene>
<dbReference type="RefSeq" id="WP_158980189.1">
    <property type="nucleotide sequence ID" value="NZ_WSFO01000008.1"/>
</dbReference>
<dbReference type="AlphaFoldDB" id="A0A6A4RH84"/>
<name>A0A6A4RH84_9RHOB</name>
<protein>
    <submittedName>
        <fullName evidence="2">Uncharacterized protein</fullName>
    </submittedName>
</protein>
<feature type="signal peptide" evidence="1">
    <location>
        <begin position="1"/>
        <end position="24"/>
    </location>
</feature>
<evidence type="ECO:0000313" key="2">
    <source>
        <dbReference type="EMBL" id="KAE9629033.1"/>
    </source>
</evidence>
<evidence type="ECO:0000313" key="3">
    <source>
        <dbReference type="Proteomes" id="UP000441586"/>
    </source>
</evidence>
<sequence>MKAIHYLKLAALTFSVSCGVPAFAGLYKDVNIDNSHINSNISEARQYGVLGMAAYYLDKLSLISRVNQAVSTREGECATIAYIFAMAAEDLQRYDLLRQYDNVGQELAYLSEATAQACENSSFNLAESNGISRLAQDLLGAEVNEVSFREALYDQLSNIEGTLPADTAEETDPPTAER</sequence>
<organism evidence="2 3">
    <name type="scientific">Parasedimentitalea maritima</name>
    <dbReference type="NCBI Taxonomy" id="2578117"/>
    <lineage>
        <taxon>Bacteria</taxon>
        <taxon>Pseudomonadati</taxon>
        <taxon>Pseudomonadota</taxon>
        <taxon>Alphaproteobacteria</taxon>
        <taxon>Rhodobacterales</taxon>
        <taxon>Paracoccaceae</taxon>
        <taxon>Parasedimentitalea</taxon>
    </lineage>
</organism>
<dbReference type="Proteomes" id="UP000441586">
    <property type="component" value="Unassembled WGS sequence"/>
</dbReference>
<accession>A0A6A4RH84</accession>
<comment type="caution">
    <text evidence="2">The sequence shown here is derived from an EMBL/GenBank/DDBJ whole genome shotgun (WGS) entry which is preliminary data.</text>
</comment>
<reference evidence="2 3" key="1">
    <citation type="submission" date="2019-12" db="EMBL/GenBank/DDBJ databases">
        <authorList>
            <person name="Zhang Y.-J."/>
        </authorList>
    </citation>
    <scope>NUCLEOTIDE SEQUENCE [LARGE SCALE GENOMIC DNA]</scope>
    <source>
        <strain evidence="2 3">H18S-6</strain>
    </source>
</reference>